<dbReference type="InterPro" id="IPR008969">
    <property type="entry name" value="CarboxyPept-like_regulatory"/>
</dbReference>
<dbReference type="AlphaFoldDB" id="A0A078RXB3"/>
<proteinExistence type="predicted"/>
<dbReference type="SUPFAM" id="SSF49464">
    <property type="entry name" value="Carboxypeptidase regulatory domain-like"/>
    <property type="match status" value="1"/>
</dbReference>
<protein>
    <submittedName>
        <fullName evidence="2">Cna B-type domain protein</fullName>
    </submittedName>
</protein>
<feature type="signal peptide" evidence="1">
    <location>
        <begin position="1"/>
        <end position="22"/>
    </location>
</feature>
<dbReference type="Pfam" id="PF13620">
    <property type="entry name" value="CarboxypepD_reg"/>
    <property type="match status" value="1"/>
</dbReference>
<evidence type="ECO:0000313" key="3">
    <source>
        <dbReference type="Proteomes" id="UP000028013"/>
    </source>
</evidence>
<name>A0A078RXB3_BACUN</name>
<dbReference type="Gene3D" id="2.60.40.1120">
    <property type="entry name" value="Carboxypeptidase-like, regulatory domain"/>
    <property type="match status" value="1"/>
</dbReference>
<organism evidence="2 3">
    <name type="scientific">Bacteroides uniformis str. 3978 T3 ii</name>
    <dbReference type="NCBI Taxonomy" id="1339349"/>
    <lineage>
        <taxon>Bacteria</taxon>
        <taxon>Pseudomonadati</taxon>
        <taxon>Bacteroidota</taxon>
        <taxon>Bacteroidia</taxon>
        <taxon>Bacteroidales</taxon>
        <taxon>Bacteroidaceae</taxon>
        <taxon>Bacteroides</taxon>
    </lineage>
</organism>
<evidence type="ECO:0000313" key="2">
    <source>
        <dbReference type="EMBL" id="KDS49241.1"/>
    </source>
</evidence>
<reference evidence="2 3" key="1">
    <citation type="submission" date="2014-04" db="EMBL/GenBank/DDBJ databases">
        <authorList>
            <person name="Sears C."/>
            <person name="Carroll K."/>
            <person name="Sack B.R."/>
            <person name="Qadri F."/>
            <person name="Myers L.L."/>
            <person name="Chung G.-T."/>
            <person name="Escheverria P."/>
            <person name="Fraser C.M."/>
            <person name="Sadzewicz L."/>
            <person name="Shefchek K.A."/>
            <person name="Tallon L."/>
            <person name="Das S.P."/>
            <person name="Daugherty S."/>
            <person name="Mongodin E.F."/>
        </authorList>
    </citation>
    <scope>NUCLEOTIDE SEQUENCE [LARGE SCALE GENOMIC DNA]</scope>
    <source>
        <strain evidence="2 3">3978 T3 ii</strain>
    </source>
</reference>
<sequence length="865" mass="99109">MDIHFKKLLLPILALFAMTAHAQSLSGLVTDEETGQPLEAVMISVLRNGTMIDYALTDARGRYSLPWKYNGNLQVSVSLLGYRREIRNISAAGTLHIRLHPEAIALKEVQIRPGRIHGRKDTVRDNLAEFASSKDVHIKDVLKKLPGVDIDDNGQVKYKGKAIDHYFVEGMDVTGGRYSQINNNLSAKAVKSAEIMENYQSVKALKGKLSSDEIALNLKLDPQARDQWIVNGTLGAGWSDGTQETTGTAQTKRDKGTLLWENAANALQLGKGKQSIYGYKSNNNGTDLSREQHILTNNTSQQIPLHGFLVQPGISAPLDKQRLLFNETHTLNANRMYKWNDERSLRLQAGYTHNRITQQRGNSQVYYQPDDTIRMDEAYHYCLQNDAAHMEMHYEDNKTIHYLSNRFLAESETNRGTSHELQQTMRTSQFTAKNFFSLIRNGEKSTWKFNSATQYAYLPSSLSLHDGKDKFIQHSLYNDNKASHLRKHNGFTRQYTAGIKGEWASVKYHSTRMETFGASSFSPYLSSYFQLEQGKWQGSLSLPLSYKRYFSQQRSFLFFNPSLYLRYQPDYHWKISLYGSLHRSAGDVTDLCPFTYRTDYRTWKNTDGLFPVSIRQQYNLYGEYKNTVQEFFATATLSYRHVHYNTLNEQSISENRIVHTLRLHSNSTQSWFLLSTLSKGFFDWNLKTSLDLQLSRNTGWQLTQVSDTDALTPQTETAGNGPPQKYRYDYLKMEPKLIWSPAEAFEAEYHATISYGGSKIGNDAHLAPLLDFVQRMHLTFSIGHVDLCLSGEHYRNDLNSDTHLNTLFVDASLIYKTRKWRVEASLSNLFNKKEYAYTTYSATQSYTSRLNIRPREVMVTAGYQF</sequence>
<evidence type="ECO:0000256" key="1">
    <source>
        <dbReference type="SAM" id="SignalP"/>
    </source>
</evidence>
<dbReference type="EMBL" id="JNHN01000177">
    <property type="protein sequence ID" value="KDS49241.1"/>
    <property type="molecule type" value="Genomic_DNA"/>
</dbReference>
<dbReference type="Proteomes" id="UP000028013">
    <property type="component" value="Unassembled WGS sequence"/>
</dbReference>
<keyword evidence="1" id="KW-0732">Signal</keyword>
<dbReference type="SUPFAM" id="SSF56935">
    <property type="entry name" value="Porins"/>
    <property type="match status" value="1"/>
</dbReference>
<dbReference type="PATRIC" id="fig|1339349.3.peg.3120"/>
<feature type="chain" id="PRO_5001744424" evidence="1">
    <location>
        <begin position="23"/>
        <end position="865"/>
    </location>
</feature>
<gene>
    <name evidence="2" type="ORF">M094_1986</name>
</gene>
<comment type="caution">
    <text evidence="2">The sequence shown here is derived from an EMBL/GenBank/DDBJ whole genome shotgun (WGS) entry which is preliminary data.</text>
</comment>
<accession>A0A078RXB3</accession>
<dbReference type="RefSeq" id="WP_039163193.1">
    <property type="nucleotide sequence ID" value="NZ_JNHN01000177.1"/>
</dbReference>